<dbReference type="InterPro" id="IPR000873">
    <property type="entry name" value="AMP-dep_synth/lig_dom"/>
</dbReference>
<dbReference type="Gene3D" id="3.40.50.12780">
    <property type="entry name" value="N-terminal domain of ligase-like"/>
    <property type="match status" value="1"/>
</dbReference>
<evidence type="ECO:0000313" key="3">
    <source>
        <dbReference type="EMBL" id="TIC64330.1"/>
    </source>
</evidence>
<name>A0A4T0LX76_9BASI</name>
<dbReference type="PANTHER" id="PTHR45527">
    <property type="entry name" value="NONRIBOSOMAL PEPTIDE SYNTHETASE"/>
    <property type="match status" value="1"/>
</dbReference>
<proteinExistence type="predicted"/>
<feature type="domain" description="AMP-dependent synthetase/ligase" evidence="2">
    <location>
        <begin position="227"/>
        <end position="583"/>
    </location>
</feature>
<keyword evidence="1" id="KW-0511">Multifunctional enzyme</keyword>
<dbReference type="Pfam" id="PF00501">
    <property type="entry name" value="AMP-binding"/>
    <property type="match status" value="1"/>
</dbReference>
<dbReference type="Gene3D" id="3.30.300.30">
    <property type="match status" value="1"/>
</dbReference>
<dbReference type="GO" id="GO:0043041">
    <property type="term" value="P:amino acid activation for nonribosomal peptide biosynthetic process"/>
    <property type="evidence" value="ECO:0007669"/>
    <property type="project" value="TreeGrafter"/>
</dbReference>
<accession>A0A4T0LX76</accession>
<dbReference type="InterPro" id="IPR020845">
    <property type="entry name" value="AMP-binding_CS"/>
</dbReference>
<dbReference type="Gene3D" id="3.30.559.30">
    <property type="entry name" value="Nonribosomal peptide synthetase, condensation domain"/>
    <property type="match status" value="1"/>
</dbReference>
<organism evidence="3 4">
    <name type="scientific">Wallemia mellicola</name>
    <dbReference type="NCBI Taxonomy" id="1708541"/>
    <lineage>
        <taxon>Eukaryota</taxon>
        <taxon>Fungi</taxon>
        <taxon>Dikarya</taxon>
        <taxon>Basidiomycota</taxon>
        <taxon>Wallemiomycotina</taxon>
        <taxon>Wallemiomycetes</taxon>
        <taxon>Wallemiales</taxon>
        <taxon>Wallemiaceae</taxon>
        <taxon>Wallemia</taxon>
    </lineage>
</organism>
<dbReference type="CDD" id="cd05930">
    <property type="entry name" value="A_NRPS"/>
    <property type="match status" value="1"/>
</dbReference>
<gene>
    <name evidence="3" type="ORF">E3Q01_02807</name>
</gene>
<dbReference type="InterPro" id="IPR042099">
    <property type="entry name" value="ANL_N_sf"/>
</dbReference>
<dbReference type="GO" id="GO:0044550">
    <property type="term" value="P:secondary metabolite biosynthetic process"/>
    <property type="evidence" value="ECO:0007669"/>
    <property type="project" value="TreeGrafter"/>
</dbReference>
<dbReference type="PANTHER" id="PTHR45527:SF1">
    <property type="entry name" value="FATTY ACID SYNTHASE"/>
    <property type="match status" value="1"/>
</dbReference>
<dbReference type="InterPro" id="IPR045851">
    <property type="entry name" value="AMP-bd_C_sf"/>
</dbReference>
<sequence>MLDNYTHNPIKNLGTQSRVPECIPRYESVLVNAPQSANTEKLVRVAYTVLLMKYLDSQDVVLGETTKDYIEDPEATLIHPIRVQLEGSEFLSDVAESINKQLLTNVPLSNDDARLELGVKDDKVPLQALFVWGVDLDSCKLSDSLIMGGRSTPEGFKLSLHSDGSLISAISLKVFIDQVKVVLERLVQHQDARIGELFKSFPQNLSSHATKTLDMTQEGFVVDWLFKNAVERGDKIAHECYADLDSQPILLTWYEFNKRSNQLARWLVDRGVKLEDRVSLSLPRCPEFYIAMAAIFKAGGCYTSIDPELPEERKKYIAKDSESKVIFTTSENITIFTEAAVDSHDTDLWKQVDAQDSSDINLAKLDSLSYLLYTSGTTGNPKGCLIEHRALYWAMVTFGDYPIPISDPESDKRLAMASLAFDVHISEITQSWHEKLRLVTVPRAQLLGDLREYIVKLHITHLGMVPSMIEALLETPEGLPLKYLISGGEKITQNHEATNVMPSQLLEKWANRPNLILANFYGPTELTIGISARKVLAQDTKENVGKVFPSCDALVVDKEMNIVPLGTPGELVVEGPLVARGYLNLDHLTAKSFVKFPNADSWAYKTGDLVRMTPDNSIEIMGRIDSQVKYRGVRLETEGVSNILRLAANEDEELLATTLITQHPSLNQEVLVSFVAPSNSNISVIERRTTSPTIQYNRGTLITSLKNAVDRELPVYMRPAYIIPTNFIPLTLNGKSDNKVLAQVFKLTPMQSLLKSQSN</sequence>
<dbReference type="Proteomes" id="UP000310708">
    <property type="component" value="Unassembled WGS sequence"/>
</dbReference>
<protein>
    <submittedName>
        <fullName evidence="3">Acetyl-CoA synthetase-like protein</fullName>
    </submittedName>
</protein>
<dbReference type="PROSITE" id="PS00455">
    <property type="entry name" value="AMP_BINDING"/>
    <property type="match status" value="1"/>
</dbReference>
<dbReference type="GO" id="GO:0005737">
    <property type="term" value="C:cytoplasm"/>
    <property type="evidence" value="ECO:0007669"/>
    <property type="project" value="TreeGrafter"/>
</dbReference>
<evidence type="ECO:0000259" key="2">
    <source>
        <dbReference type="Pfam" id="PF00501"/>
    </source>
</evidence>
<reference evidence="3 4" key="1">
    <citation type="submission" date="2019-03" db="EMBL/GenBank/DDBJ databases">
        <title>Sequencing 25 genomes of Wallemia mellicola.</title>
        <authorList>
            <person name="Gostincar C."/>
        </authorList>
    </citation>
    <scope>NUCLEOTIDE SEQUENCE [LARGE SCALE GENOMIC DNA]</scope>
    <source>
        <strain evidence="3 4">EXF-757</strain>
    </source>
</reference>
<evidence type="ECO:0000256" key="1">
    <source>
        <dbReference type="ARBA" id="ARBA00023268"/>
    </source>
</evidence>
<comment type="caution">
    <text evidence="3">The sequence shown here is derived from an EMBL/GenBank/DDBJ whole genome shotgun (WGS) entry which is preliminary data.</text>
</comment>
<dbReference type="EMBL" id="SPRX01000035">
    <property type="protein sequence ID" value="TIC64330.1"/>
    <property type="molecule type" value="Genomic_DNA"/>
</dbReference>
<dbReference type="SUPFAM" id="SSF56801">
    <property type="entry name" value="Acetyl-CoA synthetase-like"/>
    <property type="match status" value="1"/>
</dbReference>
<evidence type="ECO:0000313" key="4">
    <source>
        <dbReference type="Proteomes" id="UP000310708"/>
    </source>
</evidence>
<dbReference type="GO" id="GO:0031177">
    <property type="term" value="F:phosphopantetheine binding"/>
    <property type="evidence" value="ECO:0007669"/>
    <property type="project" value="TreeGrafter"/>
</dbReference>
<dbReference type="AlphaFoldDB" id="A0A4T0LX76"/>